<comment type="caution">
    <text evidence="1">The sequence shown here is derived from an EMBL/GenBank/DDBJ whole genome shotgun (WGS) entry which is preliminary data.</text>
</comment>
<reference evidence="1 2" key="1">
    <citation type="submission" date="2017-02" db="EMBL/GenBank/DDBJ databases">
        <title>Draft Genome Sequence of Streptomyces tsukubaensis F601, a Producer of the immunosuppressant tacrolimus FK506.</title>
        <authorList>
            <person name="Zong G."/>
            <person name="Zhong C."/>
            <person name="Fu J."/>
            <person name="Qin R."/>
            <person name="Cao G."/>
        </authorList>
    </citation>
    <scope>NUCLEOTIDE SEQUENCE [LARGE SCALE GENOMIC DNA]</scope>
    <source>
        <strain evidence="1 2">F601</strain>
    </source>
</reference>
<evidence type="ECO:0000313" key="1">
    <source>
        <dbReference type="EMBL" id="OON74886.1"/>
    </source>
</evidence>
<gene>
    <name evidence="1" type="ORF">B1H18_23955</name>
</gene>
<dbReference type="AlphaFoldDB" id="A0A1V4A4M8"/>
<accession>A0A1V4A4M8</accession>
<organism evidence="1 2">
    <name type="scientific">Streptomyces tsukubensis</name>
    <dbReference type="NCBI Taxonomy" id="83656"/>
    <lineage>
        <taxon>Bacteria</taxon>
        <taxon>Bacillati</taxon>
        <taxon>Actinomycetota</taxon>
        <taxon>Actinomycetes</taxon>
        <taxon>Kitasatosporales</taxon>
        <taxon>Streptomycetaceae</taxon>
        <taxon>Streptomyces</taxon>
    </lineage>
</organism>
<protein>
    <submittedName>
        <fullName evidence="1">Uncharacterized protein</fullName>
    </submittedName>
</protein>
<name>A0A1V4A4M8_9ACTN</name>
<dbReference type="STRING" id="83656.B1H18_23955"/>
<dbReference type="Proteomes" id="UP000190539">
    <property type="component" value="Unassembled WGS sequence"/>
</dbReference>
<keyword evidence="2" id="KW-1185">Reference proteome</keyword>
<evidence type="ECO:0000313" key="2">
    <source>
        <dbReference type="Proteomes" id="UP000190539"/>
    </source>
</evidence>
<proteinExistence type="predicted"/>
<sequence>MDFLDSYHLWADAHAFFGSASTLIPTPTDYTDPLATQAAGWSRRLAEETPNGHLLRQNTLFETLSGSGKLYLLHVTHALEEISRQGVL</sequence>
<dbReference type="EMBL" id="MVFC01000025">
    <property type="protein sequence ID" value="OON74886.1"/>
    <property type="molecule type" value="Genomic_DNA"/>
</dbReference>